<dbReference type="PANTHER" id="PTHR35546:SF115">
    <property type="entry name" value="F-BOX DOMAIN-CONTAINING PROTEIN"/>
    <property type="match status" value="1"/>
</dbReference>
<evidence type="ECO:0008006" key="6">
    <source>
        <dbReference type="Google" id="ProtNLM"/>
    </source>
</evidence>
<dbReference type="InterPro" id="IPR055290">
    <property type="entry name" value="At3g26010-like"/>
</dbReference>
<proteinExistence type="predicted"/>
<sequence>MSLTVSNAHIETQQIAAASNMQSRAHRHISPPPRRPPRIILSTAEIIGHNEDILTQILIHLPFNSLGKFRCVSKHWYSLITHHLPPRLYPPPCGLLYLRHQLQEDGSHQKQREYEYVAVDAANNRRAGIPFSSISLVDEPAETDIVRSTNGLLLFRNWGAGYGDYYVYSPITKQKRTLPPIENLVCYECLAYDPVVSVSNYKVVAIHRLRNYTPHQIVIYSSETGMWRVSNTLPPESLSVGYKRSVYLHGAVIWVGVDGHCCFRFDLDGEQLKKFDTPGGNFDYRYLCESRGRLYGVVKKLEKKQNDDDMIDGAWFDVYEMSTLCCAGWTLKHRIDVSSIITTCSDYDGLWFLSVVMEENQDDSLALVASRACGMIFRYNFKNKTFMEFHECDYLNQIEKALSYTEVLTFL</sequence>
<dbReference type="InterPro" id="IPR001810">
    <property type="entry name" value="F-box_dom"/>
</dbReference>
<keyword evidence="5" id="KW-1185">Reference proteome</keyword>
<evidence type="ECO:0000313" key="5">
    <source>
        <dbReference type="Proteomes" id="UP001141552"/>
    </source>
</evidence>
<dbReference type="SUPFAM" id="SSF69304">
    <property type="entry name" value="Tricorn protease N-terminal domain"/>
    <property type="match status" value="1"/>
</dbReference>
<dbReference type="PANTHER" id="PTHR35546">
    <property type="entry name" value="F-BOX PROTEIN INTERACTION DOMAIN PROTEIN-RELATED"/>
    <property type="match status" value="1"/>
</dbReference>
<dbReference type="Pfam" id="PF00646">
    <property type="entry name" value="F-box"/>
    <property type="match status" value="1"/>
</dbReference>
<evidence type="ECO:0000256" key="1">
    <source>
        <dbReference type="SAM" id="MobiDB-lite"/>
    </source>
</evidence>
<organism evidence="4 5">
    <name type="scientific">Turnera subulata</name>
    <dbReference type="NCBI Taxonomy" id="218843"/>
    <lineage>
        <taxon>Eukaryota</taxon>
        <taxon>Viridiplantae</taxon>
        <taxon>Streptophyta</taxon>
        <taxon>Embryophyta</taxon>
        <taxon>Tracheophyta</taxon>
        <taxon>Spermatophyta</taxon>
        <taxon>Magnoliopsida</taxon>
        <taxon>eudicotyledons</taxon>
        <taxon>Gunneridae</taxon>
        <taxon>Pentapetalae</taxon>
        <taxon>rosids</taxon>
        <taxon>fabids</taxon>
        <taxon>Malpighiales</taxon>
        <taxon>Passifloraceae</taxon>
        <taxon>Turnera</taxon>
    </lineage>
</organism>
<dbReference type="AlphaFoldDB" id="A0A9Q0FSI3"/>
<dbReference type="Gene3D" id="1.20.1280.50">
    <property type="match status" value="1"/>
</dbReference>
<evidence type="ECO:0000259" key="3">
    <source>
        <dbReference type="Pfam" id="PF24750"/>
    </source>
</evidence>
<dbReference type="SUPFAM" id="SSF81383">
    <property type="entry name" value="F-box domain"/>
    <property type="match status" value="1"/>
</dbReference>
<gene>
    <name evidence="4" type="ORF">Tsubulata_020375</name>
</gene>
<dbReference type="InterPro" id="IPR036047">
    <property type="entry name" value="F-box-like_dom_sf"/>
</dbReference>
<dbReference type="EMBL" id="JAKUCV010003965">
    <property type="protein sequence ID" value="KAJ4837019.1"/>
    <property type="molecule type" value="Genomic_DNA"/>
</dbReference>
<evidence type="ECO:0000313" key="4">
    <source>
        <dbReference type="EMBL" id="KAJ4837019.1"/>
    </source>
</evidence>
<reference evidence="4" key="1">
    <citation type="submission" date="2022-02" db="EMBL/GenBank/DDBJ databases">
        <authorList>
            <person name="Henning P.M."/>
            <person name="McCubbin A.G."/>
            <person name="Shore J.S."/>
        </authorList>
    </citation>
    <scope>NUCLEOTIDE SEQUENCE</scope>
    <source>
        <strain evidence="4">F60SS</strain>
        <tissue evidence="4">Leaves</tissue>
    </source>
</reference>
<name>A0A9Q0FSI3_9ROSI</name>
<feature type="domain" description="F-box protein At3g26010-like beta-propeller" evidence="3">
    <location>
        <begin position="136"/>
        <end position="255"/>
    </location>
</feature>
<reference evidence="4" key="2">
    <citation type="journal article" date="2023" name="Plants (Basel)">
        <title>Annotation of the Turnera subulata (Passifloraceae) Draft Genome Reveals the S-Locus Evolved after the Divergence of Turneroideae from Passifloroideae in a Stepwise Manner.</title>
        <authorList>
            <person name="Henning P.M."/>
            <person name="Roalson E.H."/>
            <person name="Mir W."/>
            <person name="McCubbin A.G."/>
            <person name="Shore J.S."/>
        </authorList>
    </citation>
    <scope>NUCLEOTIDE SEQUENCE</scope>
    <source>
        <strain evidence="4">F60SS</strain>
    </source>
</reference>
<evidence type="ECO:0000259" key="2">
    <source>
        <dbReference type="Pfam" id="PF00646"/>
    </source>
</evidence>
<dbReference type="InterPro" id="IPR056592">
    <property type="entry name" value="Beta-prop_At3g26010-like"/>
</dbReference>
<dbReference type="Pfam" id="PF24750">
    <property type="entry name" value="b-prop_At3g26010-like"/>
    <property type="match status" value="1"/>
</dbReference>
<feature type="region of interest" description="Disordered" evidence="1">
    <location>
        <begin position="17"/>
        <end position="36"/>
    </location>
</feature>
<dbReference type="Proteomes" id="UP001141552">
    <property type="component" value="Unassembled WGS sequence"/>
</dbReference>
<accession>A0A9Q0FSI3</accession>
<comment type="caution">
    <text evidence="4">The sequence shown here is derived from an EMBL/GenBank/DDBJ whole genome shotgun (WGS) entry which is preliminary data.</text>
</comment>
<protein>
    <recommendedName>
        <fullName evidence="6">F-box domain-containing protein</fullName>
    </recommendedName>
</protein>
<dbReference type="OrthoDB" id="605328at2759"/>
<feature type="domain" description="F-box" evidence="2">
    <location>
        <begin position="51"/>
        <end position="83"/>
    </location>
</feature>